<proteinExistence type="predicted"/>
<dbReference type="InterPro" id="IPR001938">
    <property type="entry name" value="Thaumatin"/>
</dbReference>
<dbReference type="InParanoid" id="A0A2G5DCU4"/>
<evidence type="ECO:0000313" key="2">
    <source>
        <dbReference type="Proteomes" id="UP000230069"/>
    </source>
</evidence>
<dbReference type="PROSITE" id="PS51367">
    <property type="entry name" value="THAUMATIN_2"/>
    <property type="match status" value="1"/>
</dbReference>
<gene>
    <name evidence="1" type="ORF">AQUCO_02300209v1</name>
</gene>
<dbReference type="InterPro" id="IPR037176">
    <property type="entry name" value="Osmotin/thaumatin-like_sf"/>
</dbReference>
<name>A0A2G5DCU4_AQUCA</name>
<protein>
    <recommendedName>
        <fullName evidence="3">Thaumatin-like protein</fullName>
    </recommendedName>
</protein>
<dbReference type="Proteomes" id="UP000230069">
    <property type="component" value="Unassembled WGS sequence"/>
</dbReference>
<reference evidence="1 2" key="1">
    <citation type="submission" date="2017-09" db="EMBL/GenBank/DDBJ databases">
        <title>WGS assembly of Aquilegia coerulea Goldsmith.</title>
        <authorList>
            <person name="Hodges S."/>
            <person name="Kramer E."/>
            <person name="Nordborg M."/>
            <person name="Tomkins J."/>
            <person name="Borevitz J."/>
            <person name="Derieg N."/>
            <person name="Yan J."/>
            <person name="Mihaltcheva S."/>
            <person name="Hayes R.D."/>
            <person name="Rokhsar D."/>
        </authorList>
    </citation>
    <scope>NUCLEOTIDE SEQUENCE [LARGE SCALE GENOMIC DNA]</scope>
    <source>
        <strain evidence="2">cv. Goldsmith</strain>
    </source>
</reference>
<dbReference type="EMBL" id="KZ305040">
    <property type="protein sequence ID" value="PIA41284.1"/>
    <property type="molecule type" value="Genomic_DNA"/>
</dbReference>
<dbReference type="SUPFAM" id="SSF49870">
    <property type="entry name" value="Osmotin, thaumatin-like protein"/>
    <property type="match status" value="1"/>
</dbReference>
<dbReference type="Gene3D" id="2.60.110.10">
    <property type="entry name" value="Thaumatin"/>
    <property type="match status" value="1"/>
</dbReference>
<keyword evidence="2" id="KW-1185">Reference proteome</keyword>
<dbReference type="SMART" id="SM00205">
    <property type="entry name" value="THN"/>
    <property type="match status" value="1"/>
</dbReference>
<dbReference type="AlphaFoldDB" id="A0A2G5DCU4"/>
<dbReference type="Pfam" id="PF00314">
    <property type="entry name" value="Thaumatin"/>
    <property type="match status" value="1"/>
</dbReference>
<dbReference type="PRINTS" id="PR00347">
    <property type="entry name" value="THAUMATIN"/>
</dbReference>
<evidence type="ECO:0008006" key="3">
    <source>
        <dbReference type="Google" id="ProtNLM"/>
    </source>
</evidence>
<dbReference type="PANTHER" id="PTHR31048">
    <property type="entry name" value="OS03G0233200 PROTEIN"/>
    <property type="match status" value="1"/>
</dbReference>
<accession>A0A2G5DCU4</accession>
<dbReference type="OrthoDB" id="430315at2759"/>
<organism evidence="1 2">
    <name type="scientific">Aquilegia coerulea</name>
    <name type="common">Rocky mountain columbine</name>
    <dbReference type="NCBI Taxonomy" id="218851"/>
    <lineage>
        <taxon>Eukaryota</taxon>
        <taxon>Viridiplantae</taxon>
        <taxon>Streptophyta</taxon>
        <taxon>Embryophyta</taxon>
        <taxon>Tracheophyta</taxon>
        <taxon>Spermatophyta</taxon>
        <taxon>Magnoliopsida</taxon>
        <taxon>Ranunculales</taxon>
        <taxon>Ranunculaceae</taxon>
        <taxon>Thalictroideae</taxon>
        <taxon>Aquilegia</taxon>
    </lineage>
</organism>
<sequence>MKGYRSDTIWAAAIPGGGRQLNTSQSWIINLKPNIPQQGQIWARTNCSFSKSGHGTCDSGDCNGQLQCKSNGKYILFAFVIEIPIYTEDISNSDKVCRPPTCFKPWWSFSFEFGWRTN</sequence>
<dbReference type="STRING" id="218851.A0A2G5DCU4"/>
<evidence type="ECO:0000313" key="1">
    <source>
        <dbReference type="EMBL" id="PIA41284.1"/>
    </source>
</evidence>